<dbReference type="OrthoDB" id="407325at2759"/>
<evidence type="ECO:0000313" key="2">
    <source>
        <dbReference type="Proteomes" id="UP000604046"/>
    </source>
</evidence>
<dbReference type="Proteomes" id="UP000604046">
    <property type="component" value="Unassembled WGS sequence"/>
</dbReference>
<evidence type="ECO:0000313" key="1">
    <source>
        <dbReference type="EMBL" id="CAE7423226.1"/>
    </source>
</evidence>
<dbReference type="InterPro" id="IPR029063">
    <property type="entry name" value="SAM-dependent_MTases_sf"/>
</dbReference>
<dbReference type="Pfam" id="PF10294">
    <property type="entry name" value="Methyltransf_16"/>
    <property type="match status" value="1"/>
</dbReference>
<sequence>MRIDEKQRKAGSIQQADQKSARLDKFLMKNIEFNIAEGLPLEDLRADILDWSDWEGSATPPESLVTESVQDFDLVLGSDLAYSQSCVAMLVDVLRWFLSQKPQLMVLLAHRLRRKPEVDTAFFQELLKKGLDYNAVAAEGHHSKDKELDPLIPDPGWTAEGNFGRVVVYQITCTDHDQFLLPWSDCLSHWPENELWSC</sequence>
<keyword evidence="2" id="KW-1185">Reference proteome</keyword>
<reference evidence="1" key="1">
    <citation type="submission" date="2021-02" db="EMBL/GenBank/DDBJ databases">
        <authorList>
            <person name="Dougan E. K."/>
            <person name="Rhodes N."/>
            <person name="Thang M."/>
            <person name="Chan C."/>
        </authorList>
    </citation>
    <scope>NUCLEOTIDE SEQUENCE</scope>
</reference>
<accession>A0A812R766</accession>
<organism evidence="1 2">
    <name type="scientific">Symbiodinium natans</name>
    <dbReference type="NCBI Taxonomy" id="878477"/>
    <lineage>
        <taxon>Eukaryota</taxon>
        <taxon>Sar</taxon>
        <taxon>Alveolata</taxon>
        <taxon>Dinophyceae</taxon>
        <taxon>Suessiales</taxon>
        <taxon>Symbiodiniaceae</taxon>
        <taxon>Symbiodinium</taxon>
    </lineage>
</organism>
<dbReference type="AlphaFoldDB" id="A0A812R766"/>
<comment type="caution">
    <text evidence="1">The sequence shown here is derived from an EMBL/GenBank/DDBJ whole genome shotgun (WGS) entry which is preliminary data.</text>
</comment>
<dbReference type="Gene3D" id="3.40.50.150">
    <property type="entry name" value="Vaccinia Virus protein VP39"/>
    <property type="match status" value="1"/>
</dbReference>
<dbReference type="EMBL" id="CAJNDS010002305">
    <property type="protein sequence ID" value="CAE7423226.1"/>
    <property type="molecule type" value="Genomic_DNA"/>
</dbReference>
<gene>
    <name evidence="1" type="primary">Prpf6</name>
    <name evidence="1" type="ORF">SNAT2548_LOCUS23017</name>
</gene>
<proteinExistence type="predicted"/>
<dbReference type="InterPro" id="IPR019410">
    <property type="entry name" value="Methyltransf_16"/>
</dbReference>
<name>A0A812R766_9DINO</name>
<protein>
    <submittedName>
        <fullName evidence="1">Prpf6 protein</fullName>
    </submittedName>
</protein>